<evidence type="ECO:0000259" key="1">
    <source>
        <dbReference type="Pfam" id="PF13569"/>
    </source>
</evidence>
<keyword evidence="4" id="KW-1185">Reference proteome</keyword>
<reference evidence="3 4" key="1">
    <citation type="submission" date="2020-02" db="EMBL/GenBank/DDBJ databases">
        <title>Draft genome sequence of two Spirosoma agri KCTC 52727 and Spirosoma terrae KCTC 52035.</title>
        <authorList>
            <person name="Rojas J."/>
            <person name="Ambika Manirajan B."/>
            <person name="Suarez C."/>
            <person name="Ratering S."/>
            <person name="Schnell S."/>
        </authorList>
    </citation>
    <scope>NUCLEOTIDE SEQUENCE [LARGE SCALE GENOMIC DNA]</scope>
    <source>
        <strain evidence="3 4">KCTC 52035</strain>
    </source>
</reference>
<organism evidence="3 4">
    <name type="scientific">Spirosoma terrae</name>
    <dbReference type="NCBI Taxonomy" id="1968276"/>
    <lineage>
        <taxon>Bacteria</taxon>
        <taxon>Pseudomonadati</taxon>
        <taxon>Bacteroidota</taxon>
        <taxon>Cytophagia</taxon>
        <taxon>Cytophagales</taxon>
        <taxon>Cytophagaceae</taxon>
        <taxon>Spirosoma</taxon>
    </lineage>
</organism>
<dbReference type="RefSeq" id="WP_163942679.1">
    <property type="nucleotide sequence ID" value="NZ_JAAFZH010000001.1"/>
</dbReference>
<evidence type="ECO:0000259" key="2">
    <source>
        <dbReference type="Pfam" id="PF24879"/>
    </source>
</evidence>
<evidence type="ECO:0000313" key="3">
    <source>
        <dbReference type="EMBL" id="NDU93885.1"/>
    </source>
</evidence>
<feature type="domain" description="DUF7737" evidence="2">
    <location>
        <begin position="738"/>
        <end position="842"/>
    </location>
</feature>
<dbReference type="AlphaFoldDB" id="A0A6L9L046"/>
<name>A0A6L9L046_9BACT</name>
<dbReference type="InterPro" id="IPR056639">
    <property type="entry name" value="DUF7737"/>
</dbReference>
<accession>A0A6L9L046</accession>
<sequence length="843" mass="95735">MSLLDKLSSLFSQPTPSSDPVRIVLDQLNQIRQLDWNAQNERRKELVDTLKAKDPSFRYDFTYKLIRDYDFRKIAHPWDVNELLSALHRSNVVESEQDFVALLTAIRDAMQQERASFSNIPILLILKQLQRFAAKQPLTEKTISFLKELTNDETFFSPSYYRRKDVDNVKMALSSLAHSTGDADTYPAVILEDSDHFGKTINQFVQEADPEQRNVLYGLLAHYKKASGAKPSGKYIDEARKLYRQLGETDRYTTIAKLGLIALKQTEVQSQTHTNNYSGREYSYTTNTFLNEINATIAKGLIWTLTGLAEGEAELIKLLNDVAEKTYQKIPGQGPAAASVGNACLYVLAQSGIAGVGQLSRLKLRIKQANTQALIEKYIQEASDKLGVSTEEIEDMAVADYGLKNGRFTRAFGDYRATVTITSVGKVETQWTKADGSSLKTEPAAVKKELATELKALKSTVADIAKNTTAQRDRLDRSLVLNRSWTWDRFTTYYAEHGLMSFLTRQLIWTIEKGEQSADVFYQNEGWADLNGNRIDWIDDTTLVRLWHPVGQSVDNVLAWRNFLTSHEIRQPLKQAFREVYLLTDAELNTRVYSNRMAAHILKQHQFNTLAKGRGWRYSLLGAYDKGYESEKAVIELPTYDLKAEFWVSEVDADGAWNDTGIYLYVSTDQVRFSRRNNDDPIQLIDVPALVFSEIMRDVDLFVGVASVGNDPNWRDGGLTQFRTYWESYSFGELGELAKSRKQAVERLLPRLKISRIAEVRDKFLVVQGKLRTYKIHLGSGNILMEPNDQYLCIVPDRSTDKVTSTVFLPFEGDTMLSIVLSKAFLLADDDKITDPTITRQIN</sequence>
<proteinExistence type="predicted"/>
<dbReference type="InterPro" id="IPR025406">
    <property type="entry name" value="DUF4132"/>
</dbReference>
<evidence type="ECO:0000313" key="4">
    <source>
        <dbReference type="Proteomes" id="UP000474175"/>
    </source>
</evidence>
<gene>
    <name evidence="3" type="ORF">GK108_03295</name>
</gene>
<dbReference type="Pfam" id="PF13569">
    <property type="entry name" value="DUF4132"/>
    <property type="match status" value="1"/>
</dbReference>
<protein>
    <submittedName>
        <fullName evidence="3">DUF4132 domain-containing protein</fullName>
    </submittedName>
</protein>
<feature type="domain" description="DUF4132" evidence="1">
    <location>
        <begin position="436"/>
        <end position="616"/>
    </location>
</feature>
<dbReference type="Pfam" id="PF24879">
    <property type="entry name" value="DUF7737"/>
    <property type="match status" value="1"/>
</dbReference>
<dbReference type="Proteomes" id="UP000474175">
    <property type="component" value="Unassembled WGS sequence"/>
</dbReference>
<dbReference type="EMBL" id="JAAFZH010000001">
    <property type="protein sequence ID" value="NDU93885.1"/>
    <property type="molecule type" value="Genomic_DNA"/>
</dbReference>
<comment type="caution">
    <text evidence="3">The sequence shown here is derived from an EMBL/GenBank/DDBJ whole genome shotgun (WGS) entry which is preliminary data.</text>
</comment>